<organism evidence="2">
    <name type="scientific">Setaria italica</name>
    <name type="common">Foxtail millet</name>
    <name type="synonym">Panicum italicum</name>
    <dbReference type="NCBI Taxonomy" id="4555"/>
    <lineage>
        <taxon>Eukaryota</taxon>
        <taxon>Viridiplantae</taxon>
        <taxon>Streptophyta</taxon>
        <taxon>Embryophyta</taxon>
        <taxon>Tracheophyta</taxon>
        <taxon>Spermatophyta</taxon>
        <taxon>Magnoliopsida</taxon>
        <taxon>Liliopsida</taxon>
        <taxon>Poales</taxon>
        <taxon>Poaceae</taxon>
        <taxon>PACMAD clade</taxon>
        <taxon>Panicoideae</taxon>
        <taxon>Panicodae</taxon>
        <taxon>Paniceae</taxon>
        <taxon>Cenchrinae</taxon>
        <taxon>Setaria</taxon>
    </lineage>
</organism>
<name>A0A368R9H0_SETIT</name>
<sequence length="124" mass="13707">MSQLVAQAMAATSHGSMYSAHLLSRDGRDWGRDIWMVTLPYPVYKVSATISAAYQSQLPNVVSKKILHLRSQVLQMQARRRRYEKVSCKLPSGRRESLKEPPNDAAGPPEPRSVRPDADGGGST</sequence>
<reference evidence="2" key="1">
    <citation type="journal article" date="2012" name="Nat. Biotechnol.">
        <title>Reference genome sequence of the model plant Setaria.</title>
        <authorList>
            <person name="Bennetzen J.L."/>
            <person name="Schmutz J."/>
            <person name="Wang H."/>
            <person name="Percifield R."/>
            <person name="Hawkins J."/>
            <person name="Pontaroli A.C."/>
            <person name="Estep M."/>
            <person name="Feng L."/>
            <person name="Vaughn J.N."/>
            <person name="Grimwood J."/>
            <person name="Jenkins J."/>
            <person name="Barry K."/>
            <person name="Lindquist E."/>
            <person name="Hellsten U."/>
            <person name="Deshpande S."/>
            <person name="Wang X."/>
            <person name="Wu X."/>
            <person name="Mitros T."/>
            <person name="Triplett J."/>
            <person name="Yang X."/>
            <person name="Ye C.Y."/>
            <person name="Mauro-Herrera M."/>
            <person name="Wang L."/>
            <person name="Li P."/>
            <person name="Sharma M."/>
            <person name="Sharma R."/>
            <person name="Ronald P.C."/>
            <person name="Panaud O."/>
            <person name="Kellogg E.A."/>
            <person name="Brutnell T.P."/>
            <person name="Doust A.N."/>
            <person name="Tuskan G.A."/>
            <person name="Rokhsar D."/>
            <person name="Devos K.M."/>
        </authorList>
    </citation>
    <scope>NUCLEOTIDE SEQUENCE [LARGE SCALE GENOMIC DNA]</scope>
    <source>
        <strain evidence="2">Yugu1</strain>
    </source>
</reference>
<evidence type="ECO:0000256" key="1">
    <source>
        <dbReference type="SAM" id="MobiDB-lite"/>
    </source>
</evidence>
<reference evidence="2" key="2">
    <citation type="submission" date="2015-07" db="EMBL/GenBank/DDBJ databases">
        <authorList>
            <person name="Noorani M."/>
        </authorList>
    </citation>
    <scope>NUCLEOTIDE SEQUENCE</scope>
    <source>
        <strain evidence="2">Yugu1</strain>
    </source>
</reference>
<dbReference type="EMBL" id="CM003532">
    <property type="protein sequence ID" value="RCV26831.1"/>
    <property type="molecule type" value="Genomic_DNA"/>
</dbReference>
<feature type="compositionally biased region" description="Basic and acidic residues" evidence="1">
    <location>
        <begin position="93"/>
        <end position="102"/>
    </location>
</feature>
<proteinExistence type="predicted"/>
<gene>
    <name evidence="2" type="ORF">SETIT_5G276600v2</name>
</gene>
<protein>
    <submittedName>
        <fullName evidence="2">Uncharacterized protein</fullName>
    </submittedName>
</protein>
<accession>A0A368R9H0</accession>
<feature type="region of interest" description="Disordered" evidence="1">
    <location>
        <begin position="82"/>
        <end position="124"/>
    </location>
</feature>
<dbReference type="AlphaFoldDB" id="A0A368R9H0"/>
<evidence type="ECO:0000313" key="2">
    <source>
        <dbReference type="EMBL" id="RCV26831.1"/>
    </source>
</evidence>